<organism evidence="7 8">
    <name type="scientific">Arcobacter arenosus</name>
    <dbReference type="NCBI Taxonomy" id="2576037"/>
    <lineage>
        <taxon>Bacteria</taxon>
        <taxon>Pseudomonadati</taxon>
        <taxon>Campylobacterota</taxon>
        <taxon>Epsilonproteobacteria</taxon>
        <taxon>Campylobacterales</taxon>
        <taxon>Arcobacteraceae</taxon>
        <taxon>Arcobacter</taxon>
    </lineage>
</organism>
<dbReference type="EMBL" id="VANU01000001">
    <property type="protein sequence ID" value="TLP40816.1"/>
    <property type="molecule type" value="Genomic_DNA"/>
</dbReference>
<dbReference type="Pfam" id="PF25876">
    <property type="entry name" value="HH_MFP_RND"/>
    <property type="match status" value="1"/>
</dbReference>
<dbReference type="InterPro" id="IPR058624">
    <property type="entry name" value="MdtA-like_HH"/>
</dbReference>
<feature type="chain" id="PRO_5024311242" evidence="3">
    <location>
        <begin position="21"/>
        <end position="367"/>
    </location>
</feature>
<sequence length="367" mass="41016">MKSRFLVLVLASAVFFSACSIEEKKAEQKTIKSVFAIYPKSKDGETTRVFNALASANNQVKLSFKVKGNISKLELDIGDEVKRNQLIASLDSAPYELQVSQAKFGLSEASVAMKNAKSNYERVKKLYINQNASTSDIDNAKAQYNSTKAKVNNIQKQLDYIKLQLSYTKLYSPINGYISSKFVQENENVNAGTPIVLISDKLVDEVQVQVPDVLINKLKVGDSVKVKFTSISNDKFDAKIKEISKFTSPNQKTYQVVLKLENPTKKIKSGMSCEVYFNLLKDLKSVVYLIPAGSVLNDKNGYFVYVLEKQDDIYQIKRKNVKVGNLTNDGYEIISGIKDKDLVLKAGMSEVFENMEVSLGNKKELGK</sequence>
<dbReference type="Proteomes" id="UP000308901">
    <property type="component" value="Unassembled WGS sequence"/>
</dbReference>
<comment type="similarity">
    <text evidence="1">Belongs to the membrane fusion protein (MFP) (TC 8.A.1) family.</text>
</comment>
<dbReference type="Gene3D" id="2.40.50.100">
    <property type="match status" value="1"/>
</dbReference>
<dbReference type="InterPro" id="IPR058625">
    <property type="entry name" value="MdtA-like_BSH"/>
</dbReference>
<evidence type="ECO:0000313" key="8">
    <source>
        <dbReference type="Proteomes" id="UP000308901"/>
    </source>
</evidence>
<dbReference type="InterPro" id="IPR006143">
    <property type="entry name" value="RND_pump_MFP"/>
</dbReference>
<dbReference type="AlphaFoldDB" id="A0A5R8Y422"/>
<dbReference type="Gene3D" id="1.10.287.470">
    <property type="entry name" value="Helix hairpin bin"/>
    <property type="match status" value="1"/>
</dbReference>
<dbReference type="Gene3D" id="2.40.420.20">
    <property type="match status" value="1"/>
</dbReference>
<evidence type="ECO:0000313" key="7">
    <source>
        <dbReference type="EMBL" id="TLP40816.1"/>
    </source>
</evidence>
<protein>
    <submittedName>
        <fullName evidence="7">Efflux RND transporter periplasmic adaptor subunit</fullName>
    </submittedName>
</protein>
<evidence type="ECO:0000256" key="3">
    <source>
        <dbReference type="SAM" id="SignalP"/>
    </source>
</evidence>
<dbReference type="PANTHER" id="PTHR30469">
    <property type="entry name" value="MULTIDRUG RESISTANCE PROTEIN MDTA"/>
    <property type="match status" value="1"/>
</dbReference>
<evidence type="ECO:0000259" key="4">
    <source>
        <dbReference type="Pfam" id="PF25876"/>
    </source>
</evidence>
<dbReference type="OrthoDB" id="9784484at2"/>
<feature type="coiled-coil region" evidence="2">
    <location>
        <begin position="106"/>
        <end position="157"/>
    </location>
</feature>
<name>A0A5R8Y422_9BACT</name>
<gene>
    <name evidence="7" type="ORF">FDK22_02020</name>
</gene>
<evidence type="ECO:0000256" key="2">
    <source>
        <dbReference type="SAM" id="Coils"/>
    </source>
</evidence>
<evidence type="ECO:0000259" key="5">
    <source>
        <dbReference type="Pfam" id="PF25917"/>
    </source>
</evidence>
<reference evidence="7 8" key="1">
    <citation type="submission" date="2019-05" db="EMBL/GenBank/DDBJ databases">
        <title>Arcobacter sp. nov., isolated from sea sediment.</title>
        <authorList>
            <person name="Kim W."/>
        </authorList>
    </citation>
    <scope>NUCLEOTIDE SEQUENCE [LARGE SCALE GENOMIC DNA]</scope>
    <source>
        <strain evidence="7 8">CAU 1517</strain>
    </source>
</reference>
<keyword evidence="8" id="KW-1185">Reference proteome</keyword>
<dbReference type="Pfam" id="PF25917">
    <property type="entry name" value="BSH_RND"/>
    <property type="match status" value="1"/>
</dbReference>
<proteinExistence type="inferred from homology"/>
<dbReference type="GO" id="GO:0015562">
    <property type="term" value="F:efflux transmembrane transporter activity"/>
    <property type="evidence" value="ECO:0007669"/>
    <property type="project" value="TreeGrafter"/>
</dbReference>
<feature type="domain" description="Multidrug resistance protein MdtA-like alpha-helical hairpin" evidence="4">
    <location>
        <begin position="100"/>
        <end position="168"/>
    </location>
</feature>
<dbReference type="PROSITE" id="PS51257">
    <property type="entry name" value="PROKAR_LIPOPROTEIN"/>
    <property type="match status" value="1"/>
</dbReference>
<keyword evidence="3" id="KW-0732">Signal</keyword>
<dbReference type="NCBIfam" id="TIGR01730">
    <property type="entry name" value="RND_mfp"/>
    <property type="match status" value="1"/>
</dbReference>
<keyword evidence="2" id="KW-0175">Coiled coil</keyword>
<dbReference type="RefSeq" id="WP_138151218.1">
    <property type="nucleotide sequence ID" value="NZ_VANU01000001.1"/>
</dbReference>
<comment type="caution">
    <text evidence="7">The sequence shown here is derived from an EMBL/GenBank/DDBJ whole genome shotgun (WGS) entry which is preliminary data.</text>
</comment>
<dbReference type="Pfam" id="PF25954">
    <property type="entry name" value="Beta-barrel_RND_2"/>
    <property type="match status" value="1"/>
</dbReference>
<evidence type="ECO:0000259" key="6">
    <source>
        <dbReference type="Pfam" id="PF25954"/>
    </source>
</evidence>
<dbReference type="SUPFAM" id="SSF111369">
    <property type="entry name" value="HlyD-like secretion proteins"/>
    <property type="match status" value="1"/>
</dbReference>
<dbReference type="InterPro" id="IPR058792">
    <property type="entry name" value="Beta-barrel_RND_2"/>
</dbReference>
<feature type="domain" description="Multidrug resistance protein MdtA-like barrel-sandwich hybrid" evidence="5">
    <location>
        <begin position="58"/>
        <end position="197"/>
    </location>
</feature>
<feature type="signal peptide" evidence="3">
    <location>
        <begin position="1"/>
        <end position="20"/>
    </location>
</feature>
<accession>A0A5R8Y422</accession>
<dbReference type="Gene3D" id="2.40.30.170">
    <property type="match status" value="1"/>
</dbReference>
<dbReference type="GO" id="GO:1990281">
    <property type="term" value="C:efflux pump complex"/>
    <property type="evidence" value="ECO:0007669"/>
    <property type="project" value="TreeGrafter"/>
</dbReference>
<evidence type="ECO:0000256" key="1">
    <source>
        <dbReference type="ARBA" id="ARBA00009477"/>
    </source>
</evidence>
<feature type="domain" description="CusB-like beta-barrel" evidence="6">
    <location>
        <begin position="206"/>
        <end position="277"/>
    </location>
</feature>